<dbReference type="EMBL" id="JARJCM010000039">
    <property type="protein sequence ID" value="KAJ7037154.1"/>
    <property type="molecule type" value="Genomic_DNA"/>
</dbReference>
<evidence type="ECO:0000256" key="1">
    <source>
        <dbReference type="SAM" id="MobiDB-lite"/>
    </source>
</evidence>
<dbReference type="InterPro" id="IPR022210">
    <property type="entry name" value="TF_GCR1-like"/>
</dbReference>
<dbReference type="Proteomes" id="UP001218188">
    <property type="component" value="Unassembled WGS sequence"/>
</dbReference>
<name>A0AAD6T0L7_9AGAR</name>
<dbReference type="Gene3D" id="1.10.443.20">
    <property type="entry name" value="Centromere DNA-binding protein complex CBF3 subunit, domain 2"/>
    <property type="match status" value="1"/>
</dbReference>
<evidence type="ECO:0000313" key="4">
    <source>
        <dbReference type="EMBL" id="KAJ7037154.1"/>
    </source>
</evidence>
<comment type="caution">
    <text evidence="4">The sequence shown here is derived from an EMBL/GenBank/DDBJ whole genome shotgun (WGS) entry which is preliminary data.</text>
</comment>
<evidence type="ECO:0008006" key="6">
    <source>
        <dbReference type="Google" id="ProtNLM"/>
    </source>
</evidence>
<organism evidence="4 5">
    <name type="scientific">Mycena alexandri</name>
    <dbReference type="NCBI Taxonomy" id="1745969"/>
    <lineage>
        <taxon>Eukaryota</taxon>
        <taxon>Fungi</taxon>
        <taxon>Dikarya</taxon>
        <taxon>Basidiomycota</taxon>
        <taxon>Agaricomycotina</taxon>
        <taxon>Agaricomycetes</taxon>
        <taxon>Agaricomycetidae</taxon>
        <taxon>Agaricales</taxon>
        <taxon>Marasmiineae</taxon>
        <taxon>Mycenaceae</taxon>
        <taxon>Mycena</taxon>
    </lineage>
</organism>
<feature type="region of interest" description="Disordered" evidence="1">
    <location>
        <begin position="597"/>
        <end position="643"/>
    </location>
</feature>
<evidence type="ECO:0000259" key="3">
    <source>
        <dbReference type="Pfam" id="PF16787"/>
    </source>
</evidence>
<evidence type="ECO:0000259" key="2">
    <source>
        <dbReference type="Pfam" id="PF12550"/>
    </source>
</evidence>
<protein>
    <recommendedName>
        <fullName evidence="6">Ndc10 domain-containing protein</fullName>
    </recommendedName>
</protein>
<feature type="compositionally biased region" description="Acidic residues" evidence="1">
    <location>
        <begin position="1"/>
        <end position="36"/>
    </location>
</feature>
<dbReference type="Pfam" id="PF12550">
    <property type="entry name" value="GCR1_C"/>
    <property type="match status" value="1"/>
</dbReference>
<feature type="region of interest" description="Disordered" evidence="1">
    <location>
        <begin position="1"/>
        <end position="39"/>
    </location>
</feature>
<dbReference type="GO" id="GO:0003677">
    <property type="term" value="F:DNA binding"/>
    <property type="evidence" value="ECO:0007669"/>
    <property type="project" value="InterPro"/>
</dbReference>
<reference evidence="4" key="1">
    <citation type="submission" date="2023-03" db="EMBL/GenBank/DDBJ databases">
        <title>Massive genome expansion in bonnet fungi (Mycena s.s.) driven by repeated elements and novel gene families across ecological guilds.</title>
        <authorList>
            <consortium name="Lawrence Berkeley National Laboratory"/>
            <person name="Harder C.B."/>
            <person name="Miyauchi S."/>
            <person name="Viragh M."/>
            <person name="Kuo A."/>
            <person name="Thoen E."/>
            <person name="Andreopoulos B."/>
            <person name="Lu D."/>
            <person name="Skrede I."/>
            <person name="Drula E."/>
            <person name="Henrissat B."/>
            <person name="Morin E."/>
            <person name="Kohler A."/>
            <person name="Barry K."/>
            <person name="LaButti K."/>
            <person name="Morin E."/>
            <person name="Salamov A."/>
            <person name="Lipzen A."/>
            <person name="Mereny Z."/>
            <person name="Hegedus B."/>
            <person name="Baldrian P."/>
            <person name="Stursova M."/>
            <person name="Weitz H."/>
            <person name="Taylor A."/>
            <person name="Grigoriev I.V."/>
            <person name="Nagy L.G."/>
            <person name="Martin F."/>
            <person name="Kauserud H."/>
        </authorList>
    </citation>
    <scope>NUCLEOTIDE SEQUENCE</scope>
    <source>
        <strain evidence="4">CBHHK200</strain>
    </source>
</reference>
<gene>
    <name evidence="4" type="ORF">C8F04DRAFT_953073</name>
</gene>
<sequence>MLGYEDEDEEGEENDHEGDDDEEGEGESDGDGPEDMDAFRRGVRVAAVQRFEKNRRPGGRKTQNAMVRGWNEFTTMFTSSNKIPDNIVDEHSLLLYIKFCAERPKRNRKGEDIPGTFVGASQLKKLFFGALRIRKEQDANLPTLARTRPATSVIVYDSIKTRMDEALTRERNGLVPEEDAPDIRANTWLSQVTEEQLTKVGFGFLAHRQLRLAVWGHLAWTAQHASGNRGDDFRSLKLAELQPTVLKHPDKRTDIWAVLGMQSEEKAGKRGMRTVINPVYSTFIANAKPEMCPLGGFAFYFHYIYDEKKIIDTMKLDYKINKSWRQIRVLHGPKSPTTPFNEQNLYNLISKAYVHAGFTSRLKAHLARHLLGYRQESMGVDPLETSKLGWVRGQTYMDTYAPALPKTAILGAAGFRSDEIYDPVWRRVRVPEAFLTLVCPMAEEIREKVAGVEHLSGAFNHWEMVIELREYFFQCGAAIWQLVPDSTIFRLPAFQDTDVRNWMTTGYPAQLSALQAAAGDPLEIERIQNVQLVRVLNGMRGSLSNMTQELRELRAMVGRRTAMFTPARGFSPSVYHRNALPSTSNVLDHDEPLPGTLILSDLPNTLQSSNSTPARQSSNASPVRQASNSTPGPQRSESSPAAPRLVTQVELVLPPLAAFFPKGGPIGMIHPVFGMRSARWLEDVFPAIVQPALCWDVWRPSKTTEQFESIEEMWEIYFLGERISDEDGTRTQMKPPLKLVAQFFQHQWRSSDNKRTWERFREIPEWIDRAMANRRIPLDAAIQELEDIRAGGSATEEPKGLNWLSIHLAHRRKEAIRQQVIGLFLQSPFHSLSCVGDCVDLQPRFD</sequence>
<feature type="domain" description="Ndc10" evidence="3">
    <location>
        <begin position="223"/>
        <end position="498"/>
    </location>
</feature>
<dbReference type="Pfam" id="PF16787">
    <property type="entry name" value="NDC10_II"/>
    <property type="match status" value="1"/>
</dbReference>
<keyword evidence="5" id="KW-1185">Reference proteome</keyword>
<dbReference type="InterPro" id="IPR038279">
    <property type="entry name" value="Ndc10_dom2_sf"/>
</dbReference>
<feature type="compositionally biased region" description="Polar residues" evidence="1">
    <location>
        <begin position="602"/>
        <end position="639"/>
    </location>
</feature>
<accession>A0AAD6T0L7</accession>
<feature type="domain" description="Transcription activator GCR1-like" evidence="2">
    <location>
        <begin position="709"/>
        <end position="789"/>
    </location>
</feature>
<dbReference type="InterPro" id="IPR031872">
    <property type="entry name" value="NDC10_II"/>
</dbReference>
<dbReference type="AlphaFoldDB" id="A0AAD6T0L7"/>
<proteinExistence type="predicted"/>
<evidence type="ECO:0000313" key="5">
    <source>
        <dbReference type="Proteomes" id="UP001218188"/>
    </source>
</evidence>